<keyword evidence="2" id="KW-1185">Reference proteome</keyword>
<dbReference type="InterPro" id="IPR014752">
    <property type="entry name" value="Arrestin-like_C"/>
</dbReference>
<evidence type="ECO:0000313" key="2">
    <source>
        <dbReference type="Proteomes" id="UP000313359"/>
    </source>
</evidence>
<name>A0A5C2SUN7_9APHY</name>
<dbReference type="AlphaFoldDB" id="A0A5C2SUN7"/>
<dbReference type="STRING" id="1328759.A0A5C2SUN7"/>
<dbReference type="InterPro" id="IPR014756">
    <property type="entry name" value="Ig_E-set"/>
</dbReference>
<organism evidence="1 2">
    <name type="scientific">Lentinus tigrinus ALCF2SS1-6</name>
    <dbReference type="NCBI Taxonomy" id="1328759"/>
    <lineage>
        <taxon>Eukaryota</taxon>
        <taxon>Fungi</taxon>
        <taxon>Dikarya</taxon>
        <taxon>Basidiomycota</taxon>
        <taxon>Agaricomycotina</taxon>
        <taxon>Agaricomycetes</taxon>
        <taxon>Polyporales</taxon>
        <taxon>Polyporaceae</taxon>
        <taxon>Lentinus</taxon>
    </lineage>
</organism>
<evidence type="ECO:0000313" key="1">
    <source>
        <dbReference type="EMBL" id="RPD67562.1"/>
    </source>
</evidence>
<dbReference type="SUPFAM" id="SSF81296">
    <property type="entry name" value="E set domains"/>
    <property type="match status" value="1"/>
</dbReference>
<dbReference type="Proteomes" id="UP000313359">
    <property type="component" value="Unassembled WGS sequence"/>
</dbReference>
<protein>
    <recommendedName>
        <fullName evidence="3">Arrestin-like N-terminal domain-containing protein</fullName>
    </recommendedName>
</protein>
<dbReference type="EMBL" id="ML122250">
    <property type="protein sequence ID" value="RPD67562.1"/>
    <property type="molecule type" value="Genomic_DNA"/>
</dbReference>
<accession>A0A5C2SUN7</accession>
<dbReference type="Gene3D" id="2.60.40.640">
    <property type="match status" value="1"/>
</dbReference>
<gene>
    <name evidence="1" type="ORF">L227DRAFT_569697</name>
</gene>
<sequence length="409" mass="45195">MPAPSPALTLSVPPTIFCTGGDVYGEVLLDFRQVQQENIQQVHVKLRGFMQTMINRQSSTQRETIPLIHSSLDLWTQGSAYPPPGTDILHLPFRFRLPDTLPPSFHYHTRVTSAYVLYELAAVGVRPGMFQFNRRLRMPLAVVPKDTMGGRLRDSMSSLGWRKGEKVEKIRKGLWGDYSTVQVELLLTDMPVLPLFTDIPFIINVTTTTAPLTRSKADAHPESKPIFPAPPAIHTAIDFRLMRIMRLRANCYTTELIEDVAYFLGAKTAPSKLAVDTDLPPKEWVAVQPGGGEREKGSGEEEGVWVQRARFQTHVRLGVPPTFSSLTIECLYSLDLKVPFPGIGNDVRMDVPVTIVSGIDAPLSTGISQVAAPGERGVGYAAQPPLMLDLPPAYWDVTGRGWGDLGVKD</sequence>
<proteinExistence type="predicted"/>
<dbReference type="OrthoDB" id="2742096at2759"/>
<evidence type="ECO:0008006" key="3">
    <source>
        <dbReference type="Google" id="ProtNLM"/>
    </source>
</evidence>
<reference evidence="1" key="1">
    <citation type="journal article" date="2018" name="Genome Biol. Evol.">
        <title>Genomics and development of Lentinus tigrinus, a white-rot wood-decaying mushroom with dimorphic fruiting bodies.</title>
        <authorList>
            <person name="Wu B."/>
            <person name="Xu Z."/>
            <person name="Knudson A."/>
            <person name="Carlson A."/>
            <person name="Chen N."/>
            <person name="Kovaka S."/>
            <person name="LaButti K."/>
            <person name="Lipzen A."/>
            <person name="Pennachio C."/>
            <person name="Riley R."/>
            <person name="Schakwitz W."/>
            <person name="Umezawa K."/>
            <person name="Ohm R.A."/>
            <person name="Grigoriev I.V."/>
            <person name="Nagy L.G."/>
            <person name="Gibbons J."/>
            <person name="Hibbett D."/>
        </authorList>
    </citation>
    <scope>NUCLEOTIDE SEQUENCE [LARGE SCALE GENOMIC DNA]</scope>
    <source>
        <strain evidence="1">ALCF2SS1-6</strain>
    </source>
</reference>